<dbReference type="SUPFAM" id="SSF46785">
    <property type="entry name" value="Winged helix' DNA-binding domain"/>
    <property type="match status" value="1"/>
</dbReference>
<dbReference type="PANTHER" id="PTHR33164">
    <property type="entry name" value="TRANSCRIPTIONAL REGULATOR, MARR FAMILY"/>
    <property type="match status" value="1"/>
</dbReference>
<evidence type="ECO:0000313" key="3">
    <source>
        <dbReference type="EMBL" id="GAA4252705.1"/>
    </source>
</evidence>
<feature type="region of interest" description="Disordered" evidence="1">
    <location>
        <begin position="191"/>
        <end position="211"/>
    </location>
</feature>
<dbReference type="Proteomes" id="UP001500620">
    <property type="component" value="Unassembled WGS sequence"/>
</dbReference>
<dbReference type="PROSITE" id="PS50995">
    <property type="entry name" value="HTH_MARR_2"/>
    <property type="match status" value="1"/>
</dbReference>
<reference evidence="4" key="1">
    <citation type="journal article" date="2019" name="Int. J. Syst. Evol. Microbiol.">
        <title>The Global Catalogue of Microorganisms (GCM) 10K type strain sequencing project: providing services to taxonomists for standard genome sequencing and annotation.</title>
        <authorList>
            <consortium name="The Broad Institute Genomics Platform"/>
            <consortium name="The Broad Institute Genome Sequencing Center for Infectious Disease"/>
            <person name="Wu L."/>
            <person name="Ma J."/>
        </authorList>
    </citation>
    <scope>NUCLEOTIDE SEQUENCE [LARGE SCALE GENOMIC DNA]</scope>
    <source>
        <strain evidence="4">JCM 17441</strain>
    </source>
</reference>
<dbReference type="SMART" id="SM00347">
    <property type="entry name" value="HTH_MARR"/>
    <property type="match status" value="1"/>
</dbReference>
<dbReference type="RefSeq" id="WP_345129754.1">
    <property type="nucleotide sequence ID" value="NZ_BAABAT010000014.1"/>
</dbReference>
<dbReference type="Gene3D" id="1.10.10.10">
    <property type="entry name" value="Winged helix-like DNA-binding domain superfamily/Winged helix DNA-binding domain"/>
    <property type="match status" value="1"/>
</dbReference>
<name>A0ABP8DCR7_9ACTN</name>
<sequence>MTEPDWLDDREQRAWRGYLSLNSEVQRRVARQLQRETGLTAAEYAVLVALSEAPGGRLRVFQLRRVADWEKTRLTHQITRMTARGLLAREPCPDDPRGAFVVLTEAGWEAVTAAAPRHVAHVRHWFFDALQPEQVEALLDISRTVLSRLPEADRVMGEPCMEDAASCGPDLVAAAETRGPDLYSAIDVAPGDEPAEGGCDTAQTGCDDDLP</sequence>
<dbReference type="InterPro" id="IPR039422">
    <property type="entry name" value="MarR/SlyA-like"/>
</dbReference>
<proteinExistence type="predicted"/>
<feature type="domain" description="HTH marR-type" evidence="2">
    <location>
        <begin position="1"/>
        <end position="147"/>
    </location>
</feature>
<dbReference type="Pfam" id="PF12802">
    <property type="entry name" value="MarR_2"/>
    <property type="match status" value="1"/>
</dbReference>
<organism evidence="3 4">
    <name type="scientific">Dactylosporangium darangshiense</name>
    <dbReference type="NCBI Taxonomy" id="579108"/>
    <lineage>
        <taxon>Bacteria</taxon>
        <taxon>Bacillati</taxon>
        <taxon>Actinomycetota</taxon>
        <taxon>Actinomycetes</taxon>
        <taxon>Micromonosporales</taxon>
        <taxon>Micromonosporaceae</taxon>
        <taxon>Dactylosporangium</taxon>
    </lineage>
</organism>
<evidence type="ECO:0000313" key="4">
    <source>
        <dbReference type="Proteomes" id="UP001500620"/>
    </source>
</evidence>
<dbReference type="EMBL" id="BAABAT010000014">
    <property type="protein sequence ID" value="GAA4252705.1"/>
    <property type="molecule type" value="Genomic_DNA"/>
</dbReference>
<protein>
    <recommendedName>
        <fullName evidence="2">HTH marR-type domain-containing protein</fullName>
    </recommendedName>
</protein>
<comment type="caution">
    <text evidence="3">The sequence shown here is derived from an EMBL/GenBank/DDBJ whole genome shotgun (WGS) entry which is preliminary data.</text>
</comment>
<accession>A0ABP8DCR7</accession>
<evidence type="ECO:0000259" key="2">
    <source>
        <dbReference type="PROSITE" id="PS50995"/>
    </source>
</evidence>
<dbReference type="InterPro" id="IPR036388">
    <property type="entry name" value="WH-like_DNA-bd_sf"/>
</dbReference>
<dbReference type="InterPro" id="IPR000835">
    <property type="entry name" value="HTH_MarR-typ"/>
</dbReference>
<dbReference type="InterPro" id="IPR036390">
    <property type="entry name" value="WH_DNA-bd_sf"/>
</dbReference>
<keyword evidence="4" id="KW-1185">Reference proteome</keyword>
<gene>
    <name evidence="3" type="ORF">GCM10022255_050620</name>
</gene>
<dbReference type="PANTHER" id="PTHR33164:SF99">
    <property type="entry name" value="MARR FAMILY REGULATORY PROTEIN"/>
    <property type="match status" value="1"/>
</dbReference>
<evidence type="ECO:0000256" key="1">
    <source>
        <dbReference type="SAM" id="MobiDB-lite"/>
    </source>
</evidence>